<dbReference type="PANTHER" id="PTHR11895:SF7">
    <property type="entry name" value="GLUTAMYL-TRNA(GLN) AMIDOTRANSFERASE SUBUNIT A, MITOCHONDRIAL"/>
    <property type="match status" value="1"/>
</dbReference>
<dbReference type="Gene3D" id="3.90.1300.10">
    <property type="entry name" value="Amidase signature (AS) domain"/>
    <property type="match status" value="1"/>
</dbReference>
<dbReference type="PANTHER" id="PTHR11895">
    <property type="entry name" value="TRANSAMIDASE"/>
    <property type="match status" value="1"/>
</dbReference>
<dbReference type="InterPro" id="IPR023631">
    <property type="entry name" value="Amidase_dom"/>
</dbReference>
<evidence type="ECO:0000313" key="3">
    <source>
        <dbReference type="EMBL" id="MER5173526.1"/>
    </source>
</evidence>
<proteinExistence type="inferred from homology"/>
<dbReference type="Proteomes" id="UP001438953">
    <property type="component" value="Unassembled WGS sequence"/>
</dbReference>
<organism evidence="3 4">
    <name type="scientific">Thioclava kandeliae</name>
    <dbReference type="NCBI Taxonomy" id="3070818"/>
    <lineage>
        <taxon>Bacteria</taxon>
        <taxon>Pseudomonadati</taxon>
        <taxon>Pseudomonadota</taxon>
        <taxon>Alphaproteobacteria</taxon>
        <taxon>Rhodobacterales</taxon>
        <taxon>Paracoccaceae</taxon>
        <taxon>Thioclava</taxon>
    </lineage>
</organism>
<comment type="similarity">
    <text evidence="1">Belongs to the amidase family.</text>
</comment>
<evidence type="ECO:0000256" key="1">
    <source>
        <dbReference type="ARBA" id="ARBA00009199"/>
    </source>
</evidence>
<dbReference type="PROSITE" id="PS51278">
    <property type="entry name" value="GATASE_TYPE_2"/>
    <property type="match status" value="1"/>
</dbReference>
<comment type="caution">
    <text evidence="3">The sequence shown here is derived from an EMBL/GenBank/DDBJ whole genome shotgun (WGS) entry which is preliminary data.</text>
</comment>
<evidence type="ECO:0000313" key="4">
    <source>
        <dbReference type="Proteomes" id="UP001438953"/>
    </source>
</evidence>
<dbReference type="InterPro" id="IPR017932">
    <property type="entry name" value="GATase_2_dom"/>
</dbReference>
<keyword evidence="4" id="KW-1185">Reference proteome</keyword>
<name>A0ABV1SLQ4_9RHOB</name>
<dbReference type="InterPro" id="IPR000120">
    <property type="entry name" value="Amidase"/>
</dbReference>
<reference evidence="3 4" key="2">
    <citation type="submission" date="2024-06" db="EMBL/GenBank/DDBJ databases">
        <title>Thioclava kandeliae sp. nov. from a rhizosphere soil sample of Kandelia candel in a mangrove.</title>
        <authorList>
            <person name="Mu T."/>
        </authorList>
    </citation>
    <scope>NUCLEOTIDE SEQUENCE [LARGE SCALE GENOMIC DNA]</scope>
    <source>
        <strain evidence="3 4">CPCC 100088</strain>
    </source>
</reference>
<dbReference type="RefSeq" id="WP_350938905.1">
    <property type="nucleotide sequence ID" value="NZ_JAYWLC010000020.1"/>
</dbReference>
<dbReference type="Pfam" id="PF01425">
    <property type="entry name" value="Amidase"/>
    <property type="match status" value="1"/>
</dbReference>
<accession>A0ABV1SLQ4</accession>
<feature type="domain" description="Glutamine amidotransferase type-2" evidence="2">
    <location>
        <begin position="192"/>
        <end position="473"/>
    </location>
</feature>
<sequence length="473" mass="50104">MDVIDKTDLGEMSATELTRAYAAKEASPVEAVQAALDRIERFDGDVNAFVYVVAEEALSEARASEARWAKGEPLSPIDGVPATIKELTRVKGIPFRKGSVLGEKDPSPTDLEIVTKLRQAGTPILGTTASPEFGWKGLTHGPEGGNTLNPWNTARASGGSSGGAAVAAALNMGVLHEGSDGAGSIRIPSSFCGVFGIKPTFGWVPSTAPTGLFELAHRGPLTRTVEDSGLFLNAVSGPSVNALYGRSPKDVPDFAAATRRSIKGMRIAYARTLDGAPVAPAVAEAVDRAARAMADLGAIVEEADPGFASPQQALLDLWYAAQAWAVEQVNPSPEQIARMDPGFVSITEQGRLLSARDFIAADQVRAQLKVTMAKFHERYDALMLPTMPLTAFEAGVDVPPGSGMTEWTDWSPFTYPFNMTEQPAVSVNCGFDADGLPIGLQFVGRWFEDEVVLALAAAYQSAHPTPFVSAPRS</sequence>
<protein>
    <submittedName>
        <fullName evidence="3">Amidase</fullName>
        <ecNumber evidence="3">3.5.1.4</ecNumber>
    </submittedName>
</protein>
<dbReference type="InterPro" id="IPR036928">
    <property type="entry name" value="AS_sf"/>
</dbReference>
<dbReference type="SUPFAM" id="SSF75304">
    <property type="entry name" value="Amidase signature (AS) enzymes"/>
    <property type="match status" value="1"/>
</dbReference>
<dbReference type="NCBIfam" id="NF004815">
    <property type="entry name" value="PRK06169.1"/>
    <property type="match status" value="1"/>
</dbReference>
<gene>
    <name evidence="3" type="ORF">VSX56_17305</name>
</gene>
<dbReference type="EC" id="3.5.1.4" evidence="3"/>
<dbReference type="GO" id="GO:0004040">
    <property type="term" value="F:amidase activity"/>
    <property type="evidence" value="ECO:0007669"/>
    <property type="project" value="UniProtKB-EC"/>
</dbReference>
<dbReference type="EMBL" id="JAYWLC010000020">
    <property type="protein sequence ID" value="MER5173526.1"/>
    <property type="molecule type" value="Genomic_DNA"/>
</dbReference>
<keyword evidence="3" id="KW-0378">Hydrolase</keyword>
<reference evidence="3 4" key="1">
    <citation type="submission" date="2024-01" db="EMBL/GenBank/DDBJ databases">
        <authorList>
            <person name="Deng Y."/>
            <person name="Su J."/>
        </authorList>
    </citation>
    <scope>NUCLEOTIDE SEQUENCE [LARGE SCALE GENOMIC DNA]</scope>
    <source>
        <strain evidence="3 4">CPCC 100088</strain>
    </source>
</reference>
<evidence type="ECO:0000259" key="2">
    <source>
        <dbReference type="PROSITE" id="PS51278"/>
    </source>
</evidence>